<sequence>MVRCASPGLSTSPRPSRQRHQRVSKQVSPSDLHAELHIFGNVLVGAVDDAFLTHFGYFALKFVRFLQVEVHRTYAALAAKADVQHVHLEQDFDYIMRRIWDLGDVNTQHHGKVLELVVQASDRLPTSAAKDHQKLMVSVAQSHDGMRQSVRQHHDRTRVLATSNHFAIIQAISQACERLDMMASNIGTLTGTSNHQIRKLNTMDGSMEALKRRMVVVGLTQVLKSQQQGHAATGAQLAHSHEFSRPTLTSFASRYKEAGADCSKCRQSGDEAALALNIAAMSLQVAETLIKTIQGSHNAQKILWEKFVETQQCTHQLTVQLNAALSKKQ</sequence>
<dbReference type="KEGG" id="bsc:COCSADRAFT_25534"/>
<evidence type="ECO:0000313" key="3">
    <source>
        <dbReference type="Proteomes" id="UP000016934"/>
    </source>
</evidence>
<reference evidence="2 3" key="1">
    <citation type="journal article" date="2012" name="PLoS Pathog.">
        <title>Diverse lifestyles and strategies of plant pathogenesis encoded in the genomes of eighteen Dothideomycetes fungi.</title>
        <authorList>
            <person name="Ohm R.A."/>
            <person name="Feau N."/>
            <person name="Henrissat B."/>
            <person name="Schoch C.L."/>
            <person name="Horwitz B.A."/>
            <person name="Barry K.W."/>
            <person name="Condon B.J."/>
            <person name="Copeland A.C."/>
            <person name="Dhillon B."/>
            <person name="Glaser F."/>
            <person name="Hesse C.N."/>
            <person name="Kosti I."/>
            <person name="LaButti K."/>
            <person name="Lindquist E.A."/>
            <person name="Lucas S."/>
            <person name="Salamov A.A."/>
            <person name="Bradshaw R.E."/>
            <person name="Ciuffetti L."/>
            <person name="Hamelin R.C."/>
            <person name="Kema G.H.J."/>
            <person name="Lawrence C."/>
            <person name="Scott J.A."/>
            <person name="Spatafora J.W."/>
            <person name="Turgeon B.G."/>
            <person name="de Wit P.J.G.M."/>
            <person name="Zhong S."/>
            <person name="Goodwin S.B."/>
            <person name="Grigoriev I.V."/>
        </authorList>
    </citation>
    <scope>NUCLEOTIDE SEQUENCE [LARGE SCALE GENOMIC DNA]</scope>
    <source>
        <strain evidence="3">ND90Pr / ATCC 201652</strain>
    </source>
</reference>
<dbReference type="GeneID" id="19135306"/>
<protein>
    <submittedName>
        <fullName evidence="2">Uncharacterized protein</fullName>
    </submittedName>
</protein>
<feature type="region of interest" description="Disordered" evidence="1">
    <location>
        <begin position="1"/>
        <end position="21"/>
    </location>
</feature>
<dbReference type="RefSeq" id="XP_007698275.1">
    <property type="nucleotide sequence ID" value="XM_007700085.1"/>
</dbReference>
<dbReference type="HOGENOM" id="CLU_844699_0_0_1"/>
<dbReference type="EMBL" id="KB445641">
    <property type="protein sequence ID" value="EMD65956.1"/>
    <property type="molecule type" value="Genomic_DNA"/>
</dbReference>
<evidence type="ECO:0000313" key="2">
    <source>
        <dbReference type="EMBL" id="EMD65956.1"/>
    </source>
</evidence>
<accession>M2T9N8</accession>
<keyword evidence="3" id="KW-1185">Reference proteome</keyword>
<evidence type="ECO:0000256" key="1">
    <source>
        <dbReference type="SAM" id="MobiDB-lite"/>
    </source>
</evidence>
<gene>
    <name evidence="2" type="ORF">COCSADRAFT_25534</name>
</gene>
<dbReference type="AlphaFoldDB" id="M2T9N8"/>
<proteinExistence type="predicted"/>
<organism evidence="2 3">
    <name type="scientific">Cochliobolus sativus (strain ND90Pr / ATCC 201652)</name>
    <name type="common">Common root rot and spot blotch fungus</name>
    <name type="synonym">Bipolaris sorokiniana</name>
    <dbReference type="NCBI Taxonomy" id="665912"/>
    <lineage>
        <taxon>Eukaryota</taxon>
        <taxon>Fungi</taxon>
        <taxon>Dikarya</taxon>
        <taxon>Ascomycota</taxon>
        <taxon>Pezizomycotina</taxon>
        <taxon>Dothideomycetes</taxon>
        <taxon>Pleosporomycetidae</taxon>
        <taxon>Pleosporales</taxon>
        <taxon>Pleosporineae</taxon>
        <taxon>Pleosporaceae</taxon>
        <taxon>Bipolaris</taxon>
    </lineage>
</organism>
<reference evidence="3" key="2">
    <citation type="journal article" date="2013" name="PLoS Genet.">
        <title>Comparative genome structure, secondary metabolite, and effector coding capacity across Cochliobolus pathogens.</title>
        <authorList>
            <person name="Condon B.J."/>
            <person name="Leng Y."/>
            <person name="Wu D."/>
            <person name="Bushley K.E."/>
            <person name="Ohm R.A."/>
            <person name="Otillar R."/>
            <person name="Martin J."/>
            <person name="Schackwitz W."/>
            <person name="Grimwood J."/>
            <person name="MohdZainudin N."/>
            <person name="Xue C."/>
            <person name="Wang R."/>
            <person name="Manning V.A."/>
            <person name="Dhillon B."/>
            <person name="Tu Z.J."/>
            <person name="Steffenson B.J."/>
            <person name="Salamov A."/>
            <person name="Sun H."/>
            <person name="Lowry S."/>
            <person name="LaButti K."/>
            <person name="Han J."/>
            <person name="Copeland A."/>
            <person name="Lindquist E."/>
            <person name="Barry K."/>
            <person name="Schmutz J."/>
            <person name="Baker S.E."/>
            <person name="Ciuffetti L.M."/>
            <person name="Grigoriev I.V."/>
            <person name="Zhong S."/>
            <person name="Turgeon B.G."/>
        </authorList>
    </citation>
    <scope>NUCLEOTIDE SEQUENCE [LARGE SCALE GENOMIC DNA]</scope>
    <source>
        <strain evidence="3">ND90Pr / ATCC 201652</strain>
    </source>
</reference>
<dbReference type="Proteomes" id="UP000016934">
    <property type="component" value="Unassembled WGS sequence"/>
</dbReference>
<name>M2T9N8_COCSN</name>